<evidence type="ECO:0000256" key="6">
    <source>
        <dbReference type="PIRSR" id="PIRSR028757-1"/>
    </source>
</evidence>
<dbReference type="Pfam" id="PF17676">
    <property type="entry name" value="Peptidase_S66C"/>
    <property type="match status" value="1"/>
</dbReference>
<dbReference type="PANTHER" id="PTHR30237:SF2">
    <property type="entry name" value="MUREIN TETRAPEPTIDE CARBOXYPEPTIDASE"/>
    <property type="match status" value="1"/>
</dbReference>
<dbReference type="InterPro" id="IPR040921">
    <property type="entry name" value="Peptidase_S66C"/>
</dbReference>
<proteinExistence type="inferred from homology"/>
<protein>
    <submittedName>
        <fullName evidence="9">LD-carboxypeptidase</fullName>
    </submittedName>
</protein>
<keyword evidence="3" id="KW-0645">Protease</keyword>
<dbReference type="GO" id="GO:0004180">
    <property type="term" value="F:carboxypeptidase activity"/>
    <property type="evidence" value="ECO:0007669"/>
    <property type="project" value="UniProtKB-KW"/>
</dbReference>
<feature type="domain" description="LD-carboxypeptidase C-terminal" evidence="8">
    <location>
        <begin position="172"/>
        <end position="286"/>
    </location>
</feature>
<dbReference type="CDD" id="cd07025">
    <property type="entry name" value="Peptidase_S66"/>
    <property type="match status" value="1"/>
</dbReference>
<organism evidence="9 10">
    <name type="scientific">Candidatus Sulfomarinibacter kjeldsenii</name>
    <dbReference type="NCBI Taxonomy" id="2885994"/>
    <lineage>
        <taxon>Bacteria</taxon>
        <taxon>Pseudomonadati</taxon>
        <taxon>Acidobacteriota</taxon>
        <taxon>Thermoanaerobaculia</taxon>
        <taxon>Thermoanaerobaculales</taxon>
        <taxon>Candidatus Sulfomarinibacteraceae</taxon>
        <taxon>Candidatus Sulfomarinibacter</taxon>
    </lineage>
</organism>
<dbReference type="InterPro" id="IPR029062">
    <property type="entry name" value="Class_I_gatase-like"/>
</dbReference>
<evidence type="ECO:0000256" key="3">
    <source>
        <dbReference type="ARBA" id="ARBA00022670"/>
    </source>
</evidence>
<comment type="similarity">
    <text evidence="1">Belongs to the peptidase S66 family.</text>
</comment>
<keyword evidence="4" id="KW-0378">Hydrolase</keyword>
<dbReference type="PANTHER" id="PTHR30237">
    <property type="entry name" value="MURAMOYLTETRAPEPTIDE CARBOXYPEPTIDASE"/>
    <property type="match status" value="1"/>
</dbReference>
<gene>
    <name evidence="9" type="ORF">IFJ97_05545</name>
</gene>
<dbReference type="PIRSF" id="PIRSF028757">
    <property type="entry name" value="LD-carboxypeptidase"/>
    <property type="match status" value="1"/>
</dbReference>
<evidence type="ECO:0000313" key="9">
    <source>
        <dbReference type="EMBL" id="MBD3870807.1"/>
    </source>
</evidence>
<evidence type="ECO:0000313" key="10">
    <source>
        <dbReference type="Proteomes" id="UP000598633"/>
    </source>
</evidence>
<feature type="active site" description="Nucleophile" evidence="6">
    <location>
        <position position="109"/>
    </location>
</feature>
<evidence type="ECO:0000259" key="8">
    <source>
        <dbReference type="Pfam" id="PF17676"/>
    </source>
</evidence>
<dbReference type="GO" id="GO:0008236">
    <property type="term" value="F:serine-type peptidase activity"/>
    <property type="evidence" value="ECO:0007669"/>
    <property type="project" value="UniProtKB-KW"/>
</dbReference>
<evidence type="ECO:0000259" key="7">
    <source>
        <dbReference type="Pfam" id="PF02016"/>
    </source>
</evidence>
<feature type="domain" description="LD-carboxypeptidase N-terminal" evidence="7">
    <location>
        <begin position="14"/>
        <end position="128"/>
    </location>
</feature>
<evidence type="ECO:0000256" key="5">
    <source>
        <dbReference type="ARBA" id="ARBA00022825"/>
    </source>
</evidence>
<evidence type="ECO:0000256" key="4">
    <source>
        <dbReference type="ARBA" id="ARBA00022801"/>
    </source>
</evidence>
<dbReference type="GO" id="GO:0006508">
    <property type="term" value="P:proteolysis"/>
    <property type="evidence" value="ECO:0007669"/>
    <property type="project" value="UniProtKB-KW"/>
</dbReference>
<feature type="active site" description="Charge relay system" evidence="6">
    <location>
        <position position="203"/>
    </location>
</feature>
<dbReference type="InterPro" id="IPR003507">
    <property type="entry name" value="S66_fam"/>
</dbReference>
<dbReference type="EMBL" id="JACXWA010000091">
    <property type="protein sequence ID" value="MBD3870807.1"/>
    <property type="molecule type" value="Genomic_DNA"/>
</dbReference>
<dbReference type="InterPro" id="IPR040449">
    <property type="entry name" value="Peptidase_S66_N"/>
</dbReference>
<dbReference type="Gene3D" id="3.50.30.60">
    <property type="entry name" value="LD-carboxypeptidase A C-terminal domain-like"/>
    <property type="match status" value="1"/>
</dbReference>
<dbReference type="Proteomes" id="UP000598633">
    <property type="component" value="Unassembled WGS sequence"/>
</dbReference>
<name>A0A8J6XXJ6_9BACT</name>
<feature type="active site" description="Charge relay system" evidence="6">
    <location>
        <position position="271"/>
    </location>
</feature>
<comment type="caution">
    <text evidence="9">The sequence shown here is derived from an EMBL/GenBank/DDBJ whole genome shotgun (WGS) entry which is preliminary data.</text>
</comment>
<dbReference type="Pfam" id="PF02016">
    <property type="entry name" value="Peptidase_S66"/>
    <property type="match status" value="1"/>
</dbReference>
<keyword evidence="2" id="KW-0121">Carboxypeptidase</keyword>
<dbReference type="AlphaFoldDB" id="A0A8J6XXJ6"/>
<dbReference type="InterPro" id="IPR027461">
    <property type="entry name" value="Carboxypeptidase_A_C_sf"/>
</dbReference>
<reference evidence="9 10" key="1">
    <citation type="submission" date="2020-08" db="EMBL/GenBank/DDBJ databases">
        <title>Acidobacteriota in marine sediments use diverse sulfur dissimilation pathways.</title>
        <authorList>
            <person name="Wasmund K."/>
        </authorList>
    </citation>
    <scope>NUCLEOTIDE SEQUENCE [LARGE SCALE GENOMIC DNA]</scope>
    <source>
        <strain evidence="9">MAG AM3-A</strain>
    </source>
</reference>
<dbReference type="InterPro" id="IPR027478">
    <property type="entry name" value="LdcA_N"/>
</dbReference>
<accession>A0A8J6XXJ6</accession>
<dbReference type="SUPFAM" id="SSF52317">
    <property type="entry name" value="Class I glutamine amidotransferase-like"/>
    <property type="match status" value="1"/>
</dbReference>
<dbReference type="SUPFAM" id="SSF141986">
    <property type="entry name" value="LD-carboxypeptidase A C-terminal domain-like"/>
    <property type="match status" value="1"/>
</dbReference>
<sequence length="296" mass="31915">MNNDWIPLQPGEPIGVVALSGPVDADKLDAGLQVLRGWGHPVIEASNLHREENYLAGRDEDRLAGLEEVVERGARVLVAARGGYGASRLLDRVDWGELSNRRICVVGFSDLTAILNPLSRDGVLQIHGPMVASGLNSSHNARRLHSVLLGELKGEPLFRIPEASVVRSGAAEGQALGGNLTVLTSLIGTPWEPEFDGSVLFLEEVNEPLYRLDRMLTHLRGSGRLRNVKALIGGSLRGCRPASERANLWRRLLTEAAPPSAPVIVDLPFGHGAANLAFPIGATVEIDTNALQIIWK</sequence>
<dbReference type="Gene3D" id="3.40.50.10740">
    <property type="entry name" value="Class I glutamine amidotransferase-like"/>
    <property type="match status" value="1"/>
</dbReference>
<keyword evidence="5" id="KW-0720">Serine protease</keyword>
<evidence type="ECO:0000256" key="1">
    <source>
        <dbReference type="ARBA" id="ARBA00010233"/>
    </source>
</evidence>
<evidence type="ECO:0000256" key="2">
    <source>
        <dbReference type="ARBA" id="ARBA00022645"/>
    </source>
</evidence>